<dbReference type="AlphaFoldDB" id="A0A2A4MRC8"/>
<sequence length="82" mass="8809">MATVLGIFALCTLLSGGASAYFWYQSSKVMIMPMEMDNGEMQPTSITSHPDEWLQAVYLGIEKSGGLNKKAATFTAIAVSLS</sequence>
<comment type="caution">
    <text evidence="1">The sequence shown here is derived from an EMBL/GenBank/DDBJ whole genome shotgun (WGS) entry which is preliminary data.</text>
</comment>
<name>A0A2A4MRC8_9GAMM</name>
<organism evidence="1 2">
    <name type="scientific">SAR86 cluster bacterium</name>
    <dbReference type="NCBI Taxonomy" id="2030880"/>
    <lineage>
        <taxon>Bacteria</taxon>
        <taxon>Pseudomonadati</taxon>
        <taxon>Pseudomonadota</taxon>
        <taxon>Gammaproteobacteria</taxon>
        <taxon>SAR86 cluster</taxon>
    </lineage>
</organism>
<reference evidence="2" key="1">
    <citation type="submission" date="2017-08" db="EMBL/GenBank/DDBJ databases">
        <title>A dynamic microbial community with high functional redundancy inhabits the cold, oxic subseafloor aquifer.</title>
        <authorList>
            <person name="Tully B.J."/>
            <person name="Wheat C.G."/>
            <person name="Glazer B.T."/>
            <person name="Huber J.A."/>
        </authorList>
    </citation>
    <scope>NUCLEOTIDE SEQUENCE [LARGE SCALE GENOMIC DNA]</scope>
</reference>
<gene>
    <name evidence="1" type="ORF">COC19_02940</name>
</gene>
<protein>
    <submittedName>
        <fullName evidence="1">Uncharacterized protein</fullName>
    </submittedName>
</protein>
<accession>A0A2A4MRC8</accession>
<evidence type="ECO:0000313" key="1">
    <source>
        <dbReference type="EMBL" id="PCH62410.1"/>
    </source>
</evidence>
<dbReference type="Proteomes" id="UP000218172">
    <property type="component" value="Unassembled WGS sequence"/>
</dbReference>
<proteinExistence type="predicted"/>
<dbReference type="EMBL" id="NVQR01000040">
    <property type="protein sequence ID" value="PCH62410.1"/>
    <property type="molecule type" value="Genomic_DNA"/>
</dbReference>
<evidence type="ECO:0000313" key="2">
    <source>
        <dbReference type="Proteomes" id="UP000218172"/>
    </source>
</evidence>